<dbReference type="STRING" id="1499967.U27_00200"/>
<dbReference type="InterPro" id="IPR050109">
    <property type="entry name" value="HTH-type_TetR-like_transc_reg"/>
</dbReference>
<evidence type="ECO:0000313" key="5">
    <source>
        <dbReference type="Proteomes" id="UP000030661"/>
    </source>
</evidence>
<gene>
    <name evidence="4" type="ORF">U27_00200</name>
</gene>
<dbReference type="PROSITE" id="PS50977">
    <property type="entry name" value="HTH_TETR_2"/>
    <property type="match status" value="1"/>
</dbReference>
<organism evidence="4">
    <name type="scientific">Vecturithrix granuli</name>
    <dbReference type="NCBI Taxonomy" id="1499967"/>
    <lineage>
        <taxon>Bacteria</taxon>
        <taxon>Candidatus Moduliflexota</taxon>
        <taxon>Candidatus Vecturitrichia</taxon>
        <taxon>Candidatus Vecturitrichales</taxon>
        <taxon>Candidatus Vecturitrichaceae</taxon>
        <taxon>Candidatus Vecturithrix</taxon>
    </lineage>
</organism>
<evidence type="ECO:0000256" key="1">
    <source>
        <dbReference type="ARBA" id="ARBA00023125"/>
    </source>
</evidence>
<evidence type="ECO:0000259" key="3">
    <source>
        <dbReference type="PROSITE" id="PS50977"/>
    </source>
</evidence>
<feature type="domain" description="HTH tetR-type" evidence="3">
    <location>
        <begin position="4"/>
        <end position="64"/>
    </location>
</feature>
<dbReference type="Proteomes" id="UP000030661">
    <property type="component" value="Unassembled WGS sequence"/>
</dbReference>
<dbReference type="InterPro" id="IPR036271">
    <property type="entry name" value="Tet_transcr_reg_TetR-rel_C_sf"/>
</dbReference>
<reference evidence="4" key="1">
    <citation type="journal article" date="2015" name="PeerJ">
        <title>First genomic representation of candidate bacterial phylum KSB3 points to enhanced environmental sensing as a trigger of wastewater bulking.</title>
        <authorList>
            <person name="Sekiguchi Y."/>
            <person name="Ohashi A."/>
            <person name="Parks D.H."/>
            <person name="Yamauchi T."/>
            <person name="Tyson G.W."/>
            <person name="Hugenholtz P."/>
        </authorList>
    </citation>
    <scope>NUCLEOTIDE SEQUENCE [LARGE SCALE GENOMIC DNA]</scope>
</reference>
<dbReference type="eggNOG" id="COG1309">
    <property type="taxonomic scope" value="Bacteria"/>
</dbReference>
<proteinExistence type="predicted"/>
<dbReference type="Pfam" id="PF00440">
    <property type="entry name" value="TetR_N"/>
    <property type="match status" value="1"/>
</dbReference>
<dbReference type="AlphaFoldDB" id="A0A081C6V4"/>
<dbReference type="HOGENOM" id="CLU_069356_1_4_0"/>
<dbReference type="PANTHER" id="PTHR30328:SF54">
    <property type="entry name" value="HTH-TYPE TRANSCRIPTIONAL REPRESSOR SCO4008"/>
    <property type="match status" value="1"/>
</dbReference>
<dbReference type="Pfam" id="PF17938">
    <property type="entry name" value="TetR_C_29"/>
    <property type="match status" value="1"/>
</dbReference>
<accession>A0A081C6V4</accession>
<evidence type="ECO:0000256" key="2">
    <source>
        <dbReference type="PROSITE-ProRule" id="PRU00335"/>
    </source>
</evidence>
<keyword evidence="5" id="KW-1185">Reference proteome</keyword>
<feature type="DNA-binding region" description="H-T-H motif" evidence="2">
    <location>
        <begin position="27"/>
        <end position="46"/>
    </location>
</feature>
<dbReference type="SUPFAM" id="SSF46689">
    <property type="entry name" value="Homeodomain-like"/>
    <property type="match status" value="1"/>
</dbReference>
<keyword evidence="1 2" id="KW-0238">DNA-binding</keyword>
<sequence length="214" mass="24710">MNMIDTREKIINSAIEIFAEKGKYGARMEEIAAKAGVNKAMVYYYYGMKDYLYQEALRNVVSSYLARIFRTGEQMINQNSNPVETLKSIVALYFEVFSSERAYTKLVLDAIASEPEELEDLLVQIKDDLKLDIPGKLLRFLEEGMERQVFRKVDPKQLLLNIVSMTMFYFFGKPAIKAFLDLQIEDEATFLKQRQEAIINLILFGMIQQPSLKA</sequence>
<dbReference type="PANTHER" id="PTHR30328">
    <property type="entry name" value="TRANSCRIPTIONAL REPRESSOR"/>
    <property type="match status" value="1"/>
</dbReference>
<dbReference type="PRINTS" id="PR00455">
    <property type="entry name" value="HTHTETR"/>
</dbReference>
<protein>
    <submittedName>
        <fullName evidence="4">Transcriptional regulator, TetR family</fullName>
    </submittedName>
</protein>
<evidence type="ECO:0000313" key="4">
    <source>
        <dbReference type="EMBL" id="GAK60309.1"/>
    </source>
</evidence>
<dbReference type="InterPro" id="IPR009057">
    <property type="entry name" value="Homeodomain-like_sf"/>
</dbReference>
<dbReference type="EMBL" id="DF820472">
    <property type="protein sequence ID" value="GAK60309.1"/>
    <property type="molecule type" value="Genomic_DNA"/>
</dbReference>
<dbReference type="InterPro" id="IPR001647">
    <property type="entry name" value="HTH_TetR"/>
</dbReference>
<name>A0A081C6V4_VECG1</name>
<dbReference type="GO" id="GO:0003677">
    <property type="term" value="F:DNA binding"/>
    <property type="evidence" value="ECO:0007669"/>
    <property type="project" value="UniProtKB-UniRule"/>
</dbReference>
<dbReference type="Gene3D" id="1.10.357.10">
    <property type="entry name" value="Tetracycline Repressor, domain 2"/>
    <property type="match status" value="1"/>
</dbReference>
<dbReference type="SUPFAM" id="SSF48498">
    <property type="entry name" value="Tetracyclin repressor-like, C-terminal domain"/>
    <property type="match status" value="1"/>
</dbReference>
<dbReference type="InterPro" id="IPR041474">
    <property type="entry name" value="NicS_C"/>
</dbReference>